<keyword evidence="3 8" id="KW-0812">Transmembrane</keyword>
<evidence type="ECO:0000256" key="7">
    <source>
        <dbReference type="ARBA" id="ARBA00023180"/>
    </source>
</evidence>
<reference evidence="9 10" key="1">
    <citation type="submission" date="2024-05" db="EMBL/GenBank/DDBJ databases">
        <authorList>
            <person name="Wallberg A."/>
        </authorList>
    </citation>
    <scope>NUCLEOTIDE SEQUENCE [LARGE SCALE GENOMIC DNA]</scope>
</reference>
<accession>A0AAV2RPC8</accession>
<dbReference type="GO" id="GO:0005886">
    <property type="term" value="C:plasma membrane"/>
    <property type="evidence" value="ECO:0007669"/>
    <property type="project" value="UniProtKB-SubCell"/>
</dbReference>
<dbReference type="SUPFAM" id="SSF53850">
    <property type="entry name" value="Periplasmic binding protein-like II"/>
    <property type="match status" value="1"/>
</dbReference>
<proteinExistence type="predicted"/>
<evidence type="ECO:0000256" key="6">
    <source>
        <dbReference type="ARBA" id="ARBA00023170"/>
    </source>
</evidence>
<evidence type="ECO:0000256" key="1">
    <source>
        <dbReference type="ARBA" id="ARBA00004651"/>
    </source>
</evidence>
<evidence type="ECO:0000313" key="9">
    <source>
        <dbReference type="EMBL" id="CAL4128814.1"/>
    </source>
</evidence>
<evidence type="ECO:0000313" key="10">
    <source>
        <dbReference type="Proteomes" id="UP001497623"/>
    </source>
</evidence>
<dbReference type="Proteomes" id="UP001497623">
    <property type="component" value="Unassembled WGS sequence"/>
</dbReference>
<evidence type="ECO:0000256" key="8">
    <source>
        <dbReference type="SAM" id="Phobius"/>
    </source>
</evidence>
<name>A0AAV2RPC8_MEGNR</name>
<keyword evidence="2" id="KW-1003">Cell membrane</keyword>
<protein>
    <recommendedName>
        <fullName evidence="11">Ionotropic glutamate receptor C-terminal domain-containing protein</fullName>
    </recommendedName>
</protein>
<dbReference type="PANTHER" id="PTHR42643:SF24">
    <property type="entry name" value="IONOTROPIC RECEPTOR 60A"/>
    <property type="match status" value="1"/>
</dbReference>
<evidence type="ECO:0008006" key="11">
    <source>
        <dbReference type="Google" id="ProtNLM"/>
    </source>
</evidence>
<comment type="subcellular location">
    <subcellularLocation>
        <location evidence="1">Cell membrane</location>
        <topology evidence="1">Multi-pass membrane protein</topology>
    </subcellularLocation>
</comment>
<evidence type="ECO:0000256" key="2">
    <source>
        <dbReference type="ARBA" id="ARBA00022475"/>
    </source>
</evidence>
<dbReference type="AlphaFoldDB" id="A0AAV2RPC8"/>
<dbReference type="PANTHER" id="PTHR42643">
    <property type="entry name" value="IONOTROPIC RECEPTOR 20A-RELATED"/>
    <property type="match status" value="1"/>
</dbReference>
<keyword evidence="7" id="KW-0325">Glycoprotein</keyword>
<evidence type="ECO:0000256" key="4">
    <source>
        <dbReference type="ARBA" id="ARBA00022989"/>
    </source>
</evidence>
<organism evidence="9 10">
    <name type="scientific">Meganyctiphanes norvegica</name>
    <name type="common">Northern krill</name>
    <name type="synonym">Thysanopoda norvegica</name>
    <dbReference type="NCBI Taxonomy" id="48144"/>
    <lineage>
        <taxon>Eukaryota</taxon>
        <taxon>Metazoa</taxon>
        <taxon>Ecdysozoa</taxon>
        <taxon>Arthropoda</taxon>
        <taxon>Crustacea</taxon>
        <taxon>Multicrustacea</taxon>
        <taxon>Malacostraca</taxon>
        <taxon>Eumalacostraca</taxon>
        <taxon>Eucarida</taxon>
        <taxon>Euphausiacea</taxon>
        <taxon>Euphausiidae</taxon>
        <taxon>Meganyctiphanes</taxon>
    </lineage>
</organism>
<keyword evidence="10" id="KW-1185">Reference proteome</keyword>
<dbReference type="EMBL" id="CAXKWB010025833">
    <property type="protein sequence ID" value="CAL4128814.1"/>
    <property type="molecule type" value="Genomic_DNA"/>
</dbReference>
<sequence>MLSYSSRIIVISTFASSMLLYNYYTSNLISTLTVNRLVAPFTDLHGIHAEGSYTMSILKGTAIEDYFKRSTEPLQKALWQDTILSVSSDEEGMNLVLSSKNGHLVSQQYFANNYQTCSYMVLPGEYFRTQMSWALPINSQVFPIFNHALIRMNDVGIISRVKDRWLKSTMNCENQEVQPMALGSLVSAFFLLALGIAFSLAILITENIRYKLRC</sequence>
<gene>
    <name evidence="9" type="ORF">MNOR_LOCUS26203</name>
</gene>
<keyword evidence="5 8" id="KW-0472">Membrane</keyword>
<keyword evidence="6" id="KW-0675">Receptor</keyword>
<comment type="caution">
    <text evidence="9">The sequence shown here is derived from an EMBL/GenBank/DDBJ whole genome shotgun (WGS) entry which is preliminary data.</text>
</comment>
<evidence type="ECO:0000256" key="3">
    <source>
        <dbReference type="ARBA" id="ARBA00022692"/>
    </source>
</evidence>
<keyword evidence="4 8" id="KW-1133">Transmembrane helix</keyword>
<feature type="transmembrane region" description="Helical" evidence="8">
    <location>
        <begin position="180"/>
        <end position="204"/>
    </location>
</feature>
<evidence type="ECO:0000256" key="5">
    <source>
        <dbReference type="ARBA" id="ARBA00023136"/>
    </source>
</evidence>
<dbReference type="InterPro" id="IPR052192">
    <property type="entry name" value="Insect_Ionotropic_Sensory_Rcpt"/>
</dbReference>
<dbReference type="Gene3D" id="3.40.190.10">
    <property type="entry name" value="Periplasmic binding protein-like II"/>
    <property type="match status" value="1"/>
</dbReference>